<feature type="compositionally biased region" description="Low complexity" evidence="1">
    <location>
        <begin position="301"/>
        <end position="313"/>
    </location>
</feature>
<dbReference type="EMBL" id="JANPWB010000008">
    <property type="protein sequence ID" value="KAJ1160603.1"/>
    <property type="molecule type" value="Genomic_DNA"/>
</dbReference>
<feature type="region of interest" description="Disordered" evidence="1">
    <location>
        <begin position="281"/>
        <end position="328"/>
    </location>
</feature>
<dbReference type="InterPro" id="IPR026133">
    <property type="entry name" value="Tastin"/>
</dbReference>
<feature type="region of interest" description="Disordered" evidence="1">
    <location>
        <begin position="520"/>
        <end position="555"/>
    </location>
</feature>
<protein>
    <submittedName>
        <fullName evidence="2">Uncharacterized protein</fullName>
    </submittedName>
</protein>
<evidence type="ECO:0000256" key="1">
    <source>
        <dbReference type="SAM" id="MobiDB-lite"/>
    </source>
</evidence>
<dbReference type="PANTHER" id="PTHR15289:SF3">
    <property type="entry name" value="TASTIN"/>
    <property type="match status" value="1"/>
</dbReference>
<evidence type="ECO:0000313" key="3">
    <source>
        <dbReference type="Proteomes" id="UP001066276"/>
    </source>
</evidence>
<feature type="region of interest" description="Disordered" evidence="1">
    <location>
        <begin position="452"/>
        <end position="482"/>
    </location>
</feature>
<feature type="compositionally biased region" description="Polar residues" evidence="1">
    <location>
        <begin position="523"/>
        <end position="551"/>
    </location>
</feature>
<keyword evidence="3" id="KW-1185">Reference proteome</keyword>
<comment type="caution">
    <text evidence="2">The sequence shown here is derived from an EMBL/GenBank/DDBJ whole genome shotgun (WGS) entry which is preliminary data.</text>
</comment>
<dbReference type="PANTHER" id="PTHR15289">
    <property type="entry name" value="TASTIN"/>
    <property type="match status" value="1"/>
</dbReference>
<proteinExistence type="predicted"/>
<accession>A0AAV7SBM4</accession>
<feature type="compositionally biased region" description="Polar residues" evidence="1">
    <location>
        <begin position="452"/>
        <end position="462"/>
    </location>
</feature>
<sequence length="977" mass="104444">MPQEETGAKLRDDDWLRKSLHCHVFREALANYESLLFYELEEDGDLKGLNAPWSKIPVATKSRPVPDFKKLHESWKAKFHKGKAVSKKSCTRPCPFSLTQKGERFQVLPSAELVTSNPLDSYSEVLPPEQPPTAGPQALHAGGPLKEIRFGQNNAKNTAPKKPAPENGPVGQDFRADPKALATILNNVGLPSAHAPGAKHSLPLRVPIQTGRMSAYGAPTQRPNLALGPMPRPSILAEQAYVGAERRGPGRGPSSLSVVSQDLEPITKKTQLHQTDAALQATEGSRSGDHVKNGAYPSNHGTATGAKAAPTGPQSAADESSCHNPATVPLSITSHIDAELLQDTDKRQTSKADVGPTAADFVSDPSALASILSNTGLNSNTLGKGGKLSMAQRVPVRGKGANSLYSIGSSRAGGLSVCPPRASFAPRVDFSRMSWVPNLGCLDIDVKCTPHQANRHGSSSQPEAVRPSPLTSAGRVPDKNPYSAHFRSLQKKRHLIFPKTPQALALEAANKLQNAEAAAASNLVPTTQESSSHLKWSDGLSPQSASQNTLETPEDEAAVPLEKVAVRLFLDTEPYNTCQDLDGDSEKAKALILKDMAHLQHIENLSKQLQQEMAAYASRLFPDLPIPNDRSVIPNSTEALAASKDLSHLDGTICNQLFSVDMSEPPSTTAHLQNFPVVTQKGPKCLGASGVEPQPPRASVCEFSLSEPKPPHNVPPFLHTSRTGMVPSVHTAFRSIPTHSSHPGVILQDHSLSCIPGNTNTDYKPFICTSGSLNTEQKPFPGSISEPHLDTPNTVHHPLPCFPVTINTEPCHLLGSCTETAETSSLLGASGAEHHSLPLSSSTEHQVCLPSAFVPGLIGSGNVLKMSTTPTFSSQGSICSNLPIQLSKVPAGSAVALGAPWVRPDVPRPSLKQMFQHIMVSFQEVCLDDECCFYTSKPAAPCPDATLRSETSCKNPLATMLELEEAMHFSPIKSPKI</sequence>
<dbReference type="AlphaFoldDB" id="A0AAV7SBM4"/>
<organism evidence="2 3">
    <name type="scientific">Pleurodeles waltl</name>
    <name type="common">Iberian ribbed newt</name>
    <dbReference type="NCBI Taxonomy" id="8319"/>
    <lineage>
        <taxon>Eukaryota</taxon>
        <taxon>Metazoa</taxon>
        <taxon>Chordata</taxon>
        <taxon>Craniata</taxon>
        <taxon>Vertebrata</taxon>
        <taxon>Euteleostomi</taxon>
        <taxon>Amphibia</taxon>
        <taxon>Batrachia</taxon>
        <taxon>Caudata</taxon>
        <taxon>Salamandroidea</taxon>
        <taxon>Salamandridae</taxon>
        <taxon>Pleurodelinae</taxon>
        <taxon>Pleurodeles</taxon>
    </lineage>
</organism>
<gene>
    <name evidence="2" type="ORF">NDU88_001099</name>
</gene>
<reference evidence="2" key="1">
    <citation type="journal article" date="2022" name="bioRxiv">
        <title>Sequencing and chromosome-scale assembly of the giantPleurodeles waltlgenome.</title>
        <authorList>
            <person name="Brown T."/>
            <person name="Elewa A."/>
            <person name="Iarovenko S."/>
            <person name="Subramanian E."/>
            <person name="Araus A.J."/>
            <person name="Petzold A."/>
            <person name="Susuki M."/>
            <person name="Suzuki K.-i.T."/>
            <person name="Hayashi T."/>
            <person name="Toyoda A."/>
            <person name="Oliveira C."/>
            <person name="Osipova E."/>
            <person name="Leigh N.D."/>
            <person name="Simon A."/>
            <person name="Yun M.H."/>
        </authorList>
    </citation>
    <scope>NUCLEOTIDE SEQUENCE</scope>
    <source>
        <strain evidence="2">20211129_DDA</strain>
        <tissue evidence="2">Liver</tissue>
    </source>
</reference>
<evidence type="ECO:0000313" key="2">
    <source>
        <dbReference type="EMBL" id="KAJ1160603.1"/>
    </source>
</evidence>
<name>A0AAV7SBM4_PLEWA</name>
<dbReference type="Proteomes" id="UP001066276">
    <property type="component" value="Chromosome 4_2"/>
</dbReference>